<dbReference type="InterPro" id="IPR000504">
    <property type="entry name" value="RRM_dom"/>
</dbReference>
<evidence type="ECO:0000313" key="4">
    <source>
        <dbReference type="EMBL" id="MBA4616780.1"/>
    </source>
</evidence>
<dbReference type="EMBL" id="GISG01013120">
    <property type="protein sequence ID" value="MBA4616780.1"/>
    <property type="molecule type" value="Transcribed_RNA"/>
</dbReference>
<feature type="compositionally biased region" description="Polar residues" evidence="2">
    <location>
        <begin position="138"/>
        <end position="150"/>
    </location>
</feature>
<evidence type="ECO:0000259" key="3">
    <source>
        <dbReference type="PROSITE" id="PS50102"/>
    </source>
</evidence>
<dbReference type="InterPro" id="IPR012677">
    <property type="entry name" value="Nucleotide-bd_a/b_plait_sf"/>
</dbReference>
<dbReference type="GO" id="GO:0005829">
    <property type="term" value="C:cytosol"/>
    <property type="evidence" value="ECO:0007669"/>
    <property type="project" value="TreeGrafter"/>
</dbReference>
<name>A0A7C9CFF9_OPUST</name>
<reference evidence="4" key="1">
    <citation type="journal article" date="2013" name="J. Plant Res.">
        <title>Effect of fungi and light on seed germination of three Opuntia species from semiarid lands of central Mexico.</title>
        <authorList>
            <person name="Delgado-Sanchez P."/>
            <person name="Jimenez-Bremont J.F."/>
            <person name="Guerrero-Gonzalez Mde L."/>
            <person name="Flores J."/>
        </authorList>
    </citation>
    <scope>NUCLEOTIDE SEQUENCE</scope>
    <source>
        <tissue evidence="4">Cladode</tissue>
    </source>
</reference>
<sequence>MNVTVDQLEAEFKKFGPIKQEGVQVRSNRQQGSCYGFVEFLYASSMESAIQASPVIVRGRQAFVEVKRTTTRVDGGRGRFPPGRGGFRGDNFRGRGSYGGGRGYARNDFGGRGEYSSRGRGLAGRAGEGYQRGRGRATRQSGMNRHSVAT</sequence>
<feature type="compositionally biased region" description="Gly residues" evidence="2">
    <location>
        <begin position="121"/>
        <end position="132"/>
    </location>
</feature>
<organism evidence="4">
    <name type="scientific">Opuntia streptacantha</name>
    <name type="common">Prickly pear cactus</name>
    <name type="synonym">Opuntia cardona</name>
    <dbReference type="NCBI Taxonomy" id="393608"/>
    <lineage>
        <taxon>Eukaryota</taxon>
        <taxon>Viridiplantae</taxon>
        <taxon>Streptophyta</taxon>
        <taxon>Embryophyta</taxon>
        <taxon>Tracheophyta</taxon>
        <taxon>Spermatophyta</taxon>
        <taxon>Magnoliopsida</taxon>
        <taxon>eudicotyledons</taxon>
        <taxon>Gunneridae</taxon>
        <taxon>Pentapetalae</taxon>
        <taxon>Caryophyllales</taxon>
        <taxon>Cactineae</taxon>
        <taxon>Cactaceae</taxon>
        <taxon>Opuntioideae</taxon>
        <taxon>Opuntia</taxon>
    </lineage>
</organism>
<dbReference type="Gene3D" id="3.30.70.330">
    <property type="match status" value="1"/>
</dbReference>
<dbReference type="CDD" id="cd00590">
    <property type="entry name" value="RRM_SF"/>
    <property type="match status" value="1"/>
</dbReference>
<dbReference type="PANTHER" id="PTHR10693">
    <property type="entry name" value="RAS GTPASE-ACTIVATING PROTEIN-BINDING PROTEIN"/>
    <property type="match status" value="1"/>
</dbReference>
<evidence type="ECO:0000256" key="2">
    <source>
        <dbReference type="SAM" id="MobiDB-lite"/>
    </source>
</evidence>
<dbReference type="InterPro" id="IPR039539">
    <property type="entry name" value="Ras_GTPase_bind_prot"/>
</dbReference>
<dbReference type="GO" id="GO:0003729">
    <property type="term" value="F:mRNA binding"/>
    <property type="evidence" value="ECO:0007669"/>
    <property type="project" value="TreeGrafter"/>
</dbReference>
<keyword evidence="1" id="KW-0694">RNA-binding</keyword>
<protein>
    <recommendedName>
        <fullName evidence="3">RRM domain-containing protein</fullName>
    </recommendedName>
</protein>
<dbReference type="Pfam" id="PF00076">
    <property type="entry name" value="RRM_1"/>
    <property type="match status" value="1"/>
</dbReference>
<dbReference type="InterPro" id="IPR035979">
    <property type="entry name" value="RBD_domain_sf"/>
</dbReference>
<dbReference type="SUPFAM" id="SSF54928">
    <property type="entry name" value="RNA-binding domain, RBD"/>
    <property type="match status" value="1"/>
</dbReference>
<feature type="domain" description="RRM" evidence="3">
    <location>
        <begin position="1"/>
        <end position="69"/>
    </location>
</feature>
<reference evidence="4" key="2">
    <citation type="submission" date="2020-07" db="EMBL/GenBank/DDBJ databases">
        <authorList>
            <person name="Vera ALvarez R."/>
            <person name="Arias-Moreno D.M."/>
            <person name="Jimenez-Jacinto V."/>
            <person name="Jimenez-Bremont J.F."/>
            <person name="Swaminathan K."/>
            <person name="Moose S.P."/>
            <person name="Guerrero-Gonzalez M.L."/>
            <person name="Marino-Ramirez L."/>
            <person name="Landsman D."/>
            <person name="Rodriguez-Kessler M."/>
            <person name="Delgado-Sanchez P."/>
        </authorList>
    </citation>
    <scope>NUCLEOTIDE SEQUENCE</scope>
    <source>
        <tissue evidence="4">Cladode</tissue>
    </source>
</reference>
<dbReference type="PANTHER" id="PTHR10693:SF75">
    <property type="entry name" value="NUCLEAR TRANSPORT FACTOR 2"/>
    <property type="match status" value="1"/>
</dbReference>
<dbReference type="GO" id="GO:1990904">
    <property type="term" value="C:ribonucleoprotein complex"/>
    <property type="evidence" value="ECO:0007669"/>
    <property type="project" value="TreeGrafter"/>
</dbReference>
<evidence type="ECO:0000256" key="1">
    <source>
        <dbReference type="PROSITE-ProRule" id="PRU00176"/>
    </source>
</evidence>
<feature type="region of interest" description="Disordered" evidence="2">
    <location>
        <begin position="73"/>
        <end position="150"/>
    </location>
</feature>
<dbReference type="AlphaFoldDB" id="A0A7C9CFF9"/>
<accession>A0A7C9CFF9</accession>
<dbReference type="PROSITE" id="PS50102">
    <property type="entry name" value="RRM"/>
    <property type="match status" value="1"/>
</dbReference>
<proteinExistence type="predicted"/>